<evidence type="ECO:0000313" key="1">
    <source>
        <dbReference type="EMBL" id="EWM52817.1"/>
    </source>
</evidence>
<evidence type="ECO:0008006" key="3">
    <source>
        <dbReference type="Google" id="ProtNLM"/>
    </source>
</evidence>
<dbReference type="Proteomes" id="UP000019365">
    <property type="component" value="Unassembled WGS sequence"/>
</dbReference>
<keyword evidence="2" id="KW-1185">Reference proteome</keyword>
<organism evidence="1 2">
    <name type="scientific">Ruminococcus flavefaciens 007c</name>
    <dbReference type="NCBI Taxonomy" id="1341157"/>
    <lineage>
        <taxon>Bacteria</taxon>
        <taxon>Bacillati</taxon>
        <taxon>Bacillota</taxon>
        <taxon>Clostridia</taxon>
        <taxon>Eubacteriales</taxon>
        <taxon>Oscillospiraceae</taxon>
        <taxon>Ruminococcus</taxon>
    </lineage>
</organism>
<protein>
    <recommendedName>
        <fullName evidence="3">Sensory transduction regulator</fullName>
    </recommendedName>
</protein>
<comment type="caution">
    <text evidence="1">The sequence shown here is derived from an EMBL/GenBank/DDBJ whole genome shotgun (WGS) entry which is preliminary data.</text>
</comment>
<sequence>MSDNIKSMHPVIADFCGLLESKNVPYQLNDNDENMIRFRTRLPHHEATPYVIIHMNPANQALTLSLSNVFRFTSLGPKIFQLMNVFNGDAGNFACKMFVDQQGELVVLVSAIVAGEDPRDQVEDYLNVSILALDNYYAQIKEIIDESQKD</sequence>
<evidence type="ECO:0000313" key="2">
    <source>
        <dbReference type="Proteomes" id="UP000019365"/>
    </source>
</evidence>
<name>W7UWQ7_RUMFL</name>
<dbReference type="AlphaFoldDB" id="W7UWQ7"/>
<dbReference type="EMBL" id="ATAX01000028">
    <property type="protein sequence ID" value="EWM52817.1"/>
    <property type="molecule type" value="Genomic_DNA"/>
</dbReference>
<gene>
    <name evidence="1" type="ORF">RF007C_14480</name>
</gene>
<dbReference type="RefSeq" id="WP_037299921.1">
    <property type="nucleotide sequence ID" value="NZ_ATAX01000028.1"/>
</dbReference>
<dbReference type="OrthoDB" id="1821307at2"/>
<reference evidence="1 2" key="1">
    <citation type="journal article" date="2014" name="PLoS ONE">
        <title>Rumen cellulosomics: divergent fiber-degrading strategies revealed by comparative genome-wide analysis of six ruminococcal strains.</title>
        <authorList>
            <person name="Dassa B."/>
            <person name="Borovok I."/>
            <person name="Ruimy-Israeli V."/>
            <person name="Lamed R."/>
            <person name="Flint H.J."/>
            <person name="Duncan S.H."/>
            <person name="Henrissat B."/>
            <person name="Coutinho P."/>
            <person name="Morrison M."/>
            <person name="Mosoni P."/>
            <person name="Yeoman C.J."/>
            <person name="White B.A."/>
            <person name="Bayer E.A."/>
        </authorList>
    </citation>
    <scope>NUCLEOTIDE SEQUENCE [LARGE SCALE GENOMIC DNA]</scope>
    <source>
        <strain evidence="1 2">007c</strain>
    </source>
</reference>
<accession>W7UWQ7</accession>
<dbReference type="PATRIC" id="fig|1341157.4.peg.2290"/>
<proteinExistence type="predicted"/>